<dbReference type="PROSITE" id="PS00678">
    <property type="entry name" value="WD_REPEATS_1"/>
    <property type="match status" value="1"/>
</dbReference>
<dbReference type="SUPFAM" id="SSF50978">
    <property type="entry name" value="WD40 repeat-like"/>
    <property type="match status" value="1"/>
</dbReference>
<keyword evidence="11" id="KW-1185">Reference proteome</keyword>
<dbReference type="Proteomes" id="UP000242180">
    <property type="component" value="Unassembled WGS sequence"/>
</dbReference>
<comment type="function">
    <text evidence="7">The electron transfer flavoprotein serves as a specific electron acceptor for several dehydrogenases, including five acyl-CoA dehydrogenases, glutaryl-CoA and sarcosine dehydrogenase. It transfers the electrons to the main mitochondrial respiratory chain via ETF-ubiquinone oxidoreductase (ETF dehydrogenase).</text>
</comment>
<evidence type="ECO:0000256" key="6">
    <source>
        <dbReference type="ARBA" id="ARBA00022982"/>
    </source>
</evidence>
<dbReference type="InterPro" id="IPR001680">
    <property type="entry name" value="WD40_rpt"/>
</dbReference>
<dbReference type="GO" id="GO:0005759">
    <property type="term" value="C:mitochondrial matrix"/>
    <property type="evidence" value="ECO:0007669"/>
    <property type="project" value="UniProtKB-SubCell"/>
</dbReference>
<protein>
    <recommendedName>
        <fullName evidence="8">Probable electron transfer flavoprotein subunit beta</fullName>
    </recommendedName>
</protein>
<dbReference type="InParanoid" id="A0A1X2HUS0"/>
<dbReference type="Pfam" id="PF00400">
    <property type="entry name" value="WD40"/>
    <property type="match status" value="2"/>
</dbReference>
<evidence type="ECO:0000259" key="9">
    <source>
        <dbReference type="SMART" id="SM00893"/>
    </source>
</evidence>
<dbReference type="FunCoup" id="A0A1X2HUS0">
    <property type="interactions" value="1037"/>
</dbReference>
<comment type="caution">
    <text evidence="10">The sequence shown here is derived from an EMBL/GenBank/DDBJ whole genome shotgun (WGS) entry which is preliminary data.</text>
</comment>
<sequence length="583" mass="65012">MDRRERGRNQAGHPHVQPLRIFVPVKRVIDFAVKVRVNAAKTDVDRSVKHSMNPFDEIAVEEAVRIKEKAPKTEVIAISCGTAKAQETLRTALAMGADKAVHVEVKDDSTLQPLAVAKLLQAFTNKEDKKPDLIILGKQAIDDDANQTGQMLAGLLQWPQTTFASKVEIDGQSLKVTREIDGGLETVTTKMPAIVTTDLRLNEPRYASLPNIMKAKKKPLVKITPEDLGIDVSPRIQTLKVKEPPKRAGGRKVESVDDLLDKLKNEAKVLADCVEFCPLQDQQDLLALGTYQLTDENDEASTRRRKGRLYIYRVDSETGGLTQQATVDTAAILDIKWNHDTGILGVVDSIAGLSLYTPGLERVQHIQVTEDDATLCLSLDWASRCGKGDHLATSHSDGQLSLLRPDATGQLSVTDQWLAHDLEAWIVACDYTDPNMIYSGADDCILKAWDLRMEGSPAWVNKRQYMMGVTAIQSSPLREHVLATGSYDEHIHLWDTRMPRQPTAEYHTPGGGIWRLKWHPSQPNRLLSASMHAGAFIFDTEQNKLLRSFLDHQSMTYGADWSFCSDLVASCSFYDHVLHIWRD</sequence>
<evidence type="ECO:0000256" key="8">
    <source>
        <dbReference type="ARBA" id="ARBA00070315"/>
    </source>
</evidence>
<name>A0A1X2HUS0_SYNRA</name>
<dbReference type="Pfam" id="PF01012">
    <property type="entry name" value="ETF"/>
    <property type="match status" value="1"/>
</dbReference>
<keyword evidence="3" id="KW-0813">Transport</keyword>
<dbReference type="InterPro" id="IPR019775">
    <property type="entry name" value="WD40_repeat_CS"/>
</dbReference>
<dbReference type="InterPro" id="IPR033948">
    <property type="entry name" value="ETF_beta_N"/>
</dbReference>
<dbReference type="PANTHER" id="PTHR21294">
    <property type="entry name" value="ELECTRON TRANSFER FLAVOPROTEIN BETA-SUBUNIT"/>
    <property type="match status" value="1"/>
</dbReference>
<dbReference type="SUPFAM" id="SSF52402">
    <property type="entry name" value="Adenine nucleotide alpha hydrolases-like"/>
    <property type="match status" value="1"/>
</dbReference>
<dbReference type="FunFam" id="3.40.50.620:FF:000011">
    <property type="entry name" value="Electron transfer flavoprotein subunit beta"/>
    <property type="match status" value="1"/>
</dbReference>
<dbReference type="EMBL" id="MCGN01000001">
    <property type="protein sequence ID" value="ORZ03345.1"/>
    <property type="molecule type" value="Genomic_DNA"/>
</dbReference>
<reference evidence="10 11" key="1">
    <citation type="submission" date="2016-07" db="EMBL/GenBank/DDBJ databases">
        <title>Pervasive Adenine N6-methylation of Active Genes in Fungi.</title>
        <authorList>
            <consortium name="DOE Joint Genome Institute"/>
            <person name="Mondo S.J."/>
            <person name="Dannebaum R.O."/>
            <person name="Kuo R.C."/>
            <person name="Labutti K."/>
            <person name="Haridas S."/>
            <person name="Kuo A."/>
            <person name="Salamov A."/>
            <person name="Ahrendt S.R."/>
            <person name="Lipzen A."/>
            <person name="Sullivan W."/>
            <person name="Andreopoulos W.B."/>
            <person name="Clum A."/>
            <person name="Lindquist E."/>
            <person name="Daum C."/>
            <person name="Ramamoorthy G.K."/>
            <person name="Gryganskyi A."/>
            <person name="Culley D."/>
            <person name="Magnuson J.K."/>
            <person name="James T.Y."/>
            <person name="O'Malley M.A."/>
            <person name="Stajich J.E."/>
            <person name="Spatafora J.W."/>
            <person name="Visel A."/>
            <person name="Grigoriev I.V."/>
        </authorList>
    </citation>
    <scope>NUCLEOTIDE SEQUENCE [LARGE SCALE GENOMIC DNA]</scope>
    <source>
        <strain evidence="10 11">NRRL 2496</strain>
    </source>
</reference>
<dbReference type="Gene3D" id="2.130.10.10">
    <property type="entry name" value="YVTN repeat-like/Quinoprotein amine dehydrogenase"/>
    <property type="match status" value="1"/>
</dbReference>
<comment type="similarity">
    <text evidence="2">Belongs to the ETF beta-subunit/FixA family.</text>
</comment>
<dbReference type="InterPro" id="IPR012255">
    <property type="entry name" value="ETF_b"/>
</dbReference>
<comment type="subcellular location">
    <subcellularLocation>
        <location evidence="1">Mitochondrion matrix</location>
    </subcellularLocation>
</comment>
<proteinExistence type="inferred from homology"/>
<dbReference type="SMART" id="SM00893">
    <property type="entry name" value="ETF"/>
    <property type="match status" value="1"/>
</dbReference>
<dbReference type="GO" id="GO:0009063">
    <property type="term" value="P:amino acid catabolic process"/>
    <property type="evidence" value="ECO:0007669"/>
    <property type="project" value="TreeGrafter"/>
</dbReference>
<keyword evidence="6" id="KW-0249">Electron transport</keyword>
<organism evidence="10 11">
    <name type="scientific">Syncephalastrum racemosum</name>
    <name type="common">Filamentous fungus</name>
    <dbReference type="NCBI Taxonomy" id="13706"/>
    <lineage>
        <taxon>Eukaryota</taxon>
        <taxon>Fungi</taxon>
        <taxon>Fungi incertae sedis</taxon>
        <taxon>Mucoromycota</taxon>
        <taxon>Mucoromycotina</taxon>
        <taxon>Mucoromycetes</taxon>
        <taxon>Mucorales</taxon>
        <taxon>Syncephalastraceae</taxon>
        <taxon>Syncephalastrum</taxon>
    </lineage>
</organism>
<keyword evidence="4" id="KW-0853">WD repeat</keyword>
<evidence type="ECO:0000313" key="10">
    <source>
        <dbReference type="EMBL" id="ORZ03345.1"/>
    </source>
</evidence>
<evidence type="ECO:0000256" key="7">
    <source>
        <dbReference type="ARBA" id="ARBA00025416"/>
    </source>
</evidence>
<dbReference type="GO" id="GO:0009055">
    <property type="term" value="F:electron transfer activity"/>
    <property type="evidence" value="ECO:0007669"/>
    <property type="project" value="InterPro"/>
</dbReference>
<dbReference type="OrthoDB" id="1930760at2759"/>
<dbReference type="PANTHER" id="PTHR21294:SF8">
    <property type="entry name" value="ELECTRON TRANSFER FLAVOPROTEIN SUBUNIT BETA"/>
    <property type="match status" value="1"/>
</dbReference>
<dbReference type="SMART" id="SM00320">
    <property type="entry name" value="WD40"/>
    <property type="match status" value="4"/>
</dbReference>
<dbReference type="CDD" id="cd01714">
    <property type="entry name" value="ETF_beta"/>
    <property type="match status" value="1"/>
</dbReference>
<evidence type="ECO:0000256" key="1">
    <source>
        <dbReference type="ARBA" id="ARBA00004305"/>
    </source>
</evidence>
<evidence type="ECO:0000256" key="3">
    <source>
        <dbReference type="ARBA" id="ARBA00022448"/>
    </source>
</evidence>
<gene>
    <name evidence="10" type="ORF">BCR43DRAFT_555295</name>
</gene>
<feature type="domain" description="Electron transfer flavoprotein alpha/beta-subunit N-terminal" evidence="9">
    <location>
        <begin position="40"/>
        <end position="232"/>
    </location>
</feature>
<dbReference type="InterPro" id="IPR000049">
    <property type="entry name" value="ET-Flavoprotein_bsu_CS"/>
</dbReference>
<dbReference type="AlphaFoldDB" id="A0A1X2HUS0"/>
<evidence type="ECO:0000256" key="5">
    <source>
        <dbReference type="ARBA" id="ARBA00022737"/>
    </source>
</evidence>
<dbReference type="GO" id="GO:0033539">
    <property type="term" value="P:fatty acid beta-oxidation using acyl-CoA dehydrogenase"/>
    <property type="evidence" value="ECO:0007669"/>
    <property type="project" value="TreeGrafter"/>
</dbReference>
<dbReference type="PROSITE" id="PS01065">
    <property type="entry name" value="ETF_BETA"/>
    <property type="match status" value="1"/>
</dbReference>
<dbReference type="InterPro" id="IPR014730">
    <property type="entry name" value="ETF_a/b_N"/>
</dbReference>
<dbReference type="InterPro" id="IPR014729">
    <property type="entry name" value="Rossmann-like_a/b/a_fold"/>
</dbReference>
<evidence type="ECO:0000256" key="4">
    <source>
        <dbReference type="ARBA" id="ARBA00022574"/>
    </source>
</evidence>
<dbReference type="OMA" id="EAWIVAC"/>
<evidence type="ECO:0000256" key="2">
    <source>
        <dbReference type="ARBA" id="ARBA00007557"/>
    </source>
</evidence>
<evidence type="ECO:0000313" key="11">
    <source>
        <dbReference type="Proteomes" id="UP000242180"/>
    </source>
</evidence>
<dbReference type="InterPro" id="IPR015943">
    <property type="entry name" value="WD40/YVTN_repeat-like_dom_sf"/>
</dbReference>
<dbReference type="InterPro" id="IPR036322">
    <property type="entry name" value="WD40_repeat_dom_sf"/>
</dbReference>
<keyword evidence="5" id="KW-0677">Repeat</keyword>
<accession>A0A1X2HUS0</accession>
<dbReference type="Gene3D" id="3.40.50.620">
    <property type="entry name" value="HUPs"/>
    <property type="match status" value="1"/>
</dbReference>
<dbReference type="STRING" id="13706.A0A1X2HUS0"/>